<evidence type="ECO:0000313" key="1">
    <source>
        <dbReference type="EMBL" id="KYN31543.1"/>
    </source>
</evidence>
<feature type="non-terminal residue" evidence="1">
    <location>
        <position position="1"/>
    </location>
</feature>
<dbReference type="Proteomes" id="UP000078541">
    <property type="component" value="Unassembled WGS sequence"/>
</dbReference>
<reference evidence="1 2" key="1">
    <citation type="submission" date="2016-03" db="EMBL/GenBank/DDBJ databases">
        <title>Trachymyrmex septentrionalis WGS genome.</title>
        <authorList>
            <person name="Nygaard S."/>
            <person name="Hu H."/>
            <person name="Boomsma J."/>
            <person name="Zhang G."/>
        </authorList>
    </citation>
    <scope>NUCLEOTIDE SEQUENCE [LARGE SCALE GENOMIC DNA]</scope>
    <source>
        <strain evidence="1">Tsep2-gDNA-1</strain>
        <tissue evidence="1">Whole body</tissue>
    </source>
</reference>
<gene>
    <name evidence="1" type="ORF">ALC56_14424</name>
</gene>
<dbReference type="AlphaFoldDB" id="A0A195ETH8"/>
<name>A0A195ETH8_9HYME</name>
<evidence type="ECO:0000313" key="2">
    <source>
        <dbReference type="Proteomes" id="UP000078541"/>
    </source>
</evidence>
<accession>A0A195ETH8</accession>
<organism evidence="1 2">
    <name type="scientific">Trachymyrmex septentrionalis</name>
    <dbReference type="NCBI Taxonomy" id="34720"/>
    <lineage>
        <taxon>Eukaryota</taxon>
        <taxon>Metazoa</taxon>
        <taxon>Ecdysozoa</taxon>
        <taxon>Arthropoda</taxon>
        <taxon>Hexapoda</taxon>
        <taxon>Insecta</taxon>
        <taxon>Pterygota</taxon>
        <taxon>Neoptera</taxon>
        <taxon>Endopterygota</taxon>
        <taxon>Hymenoptera</taxon>
        <taxon>Apocrita</taxon>
        <taxon>Aculeata</taxon>
        <taxon>Formicoidea</taxon>
        <taxon>Formicidae</taxon>
        <taxon>Myrmicinae</taxon>
        <taxon>Trachymyrmex</taxon>
    </lineage>
</organism>
<protein>
    <submittedName>
        <fullName evidence="1">Uncharacterized protein</fullName>
    </submittedName>
</protein>
<dbReference type="EMBL" id="KQ981979">
    <property type="protein sequence ID" value="KYN31543.1"/>
    <property type="molecule type" value="Genomic_DNA"/>
</dbReference>
<sequence length="81" mass="9007">IGRPRKNCYLNHKIPCGYTLACASVPHEEDNAVDVRLSTVLHLSIPNASVALSWTLSHQEALNRTGRARTCVPHMQPRGNY</sequence>
<proteinExistence type="predicted"/>
<keyword evidence="2" id="KW-1185">Reference proteome</keyword>